<dbReference type="EMBL" id="JADGJD010000539">
    <property type="protein sequence ID" value="KAJ3050234.1"/>
    <property type="molecule type" value="Genomic_DNA"/>
</dbReference>
<name>A0AAD5X4B7_9FUNG</name>
<protein>
    <submittedName>
        <fullName evidence="2">Uncharacterized protein</fullName>
    </submittedName>
</protein>
<dbReference type="Proteomes" id="UP001212841">
    <property type="component" value="Unassembled WGS sequence"/>
</dbReference>
<gene>
    <name evidence="2" type="ORF">HK097_008797</name>
</gene>
<evidence type="ECO:0000313" key="2">
    <source>
        <dbReference type="EMBL" id="KAJ3050234.1"/>
    </source>
</evidence>
<evidence type="ECO:0000256" key="1">
    <source>
        <dbReference type="SAM" id="MobiDB-lite"/>
    </source>
</evidence>
<feature type="compositionally biased region" description="Basic and acidic residues" evidence="1">
    <location>
        <begin position="1"/>
        <end position="15"/>
    </location>
</feature>
<keyword evidence="3" id="KW-1185">Reference proteome</keyword>
<reference evidence="2" key="1">
    <citation type="submission" date="2020-05" db="EMBL/GenBank/DDBJ databases">
        <title>Phylogenomic resolution of chytrid fungi.</title>
        <authorList>
            <person name="Stajich J.E."/>
            <person name="Amses K."/>
            <person name="Simmons R."/>
            <person name="Seto K."/>
            <person name="Myers J."/>
            <person name="Bonds A."/>
            <person name="Quandt C.A."/>
            <person name="Barry K."/>
            <person name="Liu P."/>
            <person name="Grigoriev I."/>
            <person name="Longcore J.E."/>
            <person name="James T.Y."/>
        </authorList>
    </citation>
    <scope>NUCLEOTIDE SEQUENCE</scope>
    <source>
        <strain evidence="2">JEL0318</strain>
    </source>
</reference>
<accession>A0AAD5X4B7</accession>
<comment type="caution">
    <text evidence="2">The sequence shown here is derived from an EMBL/GenBank/DDBJ whole genome shotgun (WGS) entry which is preliminary data.</text>
</comment>
<evidence type="ECO:0000313" key="3">
    <source>
        <dbReference type="Proteomes" id="UP001212841"/>
    </source>
</evidence>
<organism evidence="2 3">
    <name type="scientific">Rhizophlyctis rosea</name>
    <dbReference type="NCBI Taxonomy" id="64517"/>
    <lineage>
        <taxon>Eukaryota</taxon>
        <taxon>Fungi</taxon>
        <taxon>Fungi incertae sedis</taxon>
        <taxon>Chytridiomycota</taxon>
        <taxon>Chytridiomycota incertae sedis</taxon>
        <taxon>Chytridiomycetes</taxon>
        <taxon>Rhizophlyctidales</taxon>
        <taxon>Rhizophlyctidaceae</taxon>
        <taxon>Rhizophlyctis</taxon>
    </lineage>
</organism>
<feature type="region of interest" description="Disordered" evidence="1">
    <location>
        <begin position="1"/>
        <end position="26"/>
    </location>
</feature>
<dbReference type="AlphaFoldDB" id="A0AAD5X4B7"/>
<sequence>MEKLHQLKKIVETHSHPSNPSPNRYRDLANDALQSYAKVVAHDRQSPSVDSLLSSVEIDKEMDVDEKEVAALLREEFKLRVQRAGANEEEQELADLVRRAAKDVDEIARCDSKDQD</sequence>
<proteinExistence type="predicted"/>